<proteinExistence type="predicted"/>
<protein>
    <submittedName>
        <fullName evidence="1">Uncharacterized protein</fullName>
    </submittedName>
</protein>
<gene>
    <name evidence="1" type="ORF">BCR38DRAFT_484153</name>
</gene>
<organism evidence="1 2">
    <name type="scientific">Pseudomassariella vexata</name>
    <dbReference type="NCBI Taxonomy" id="1141098"/>
    <lineage>
        <taxon>Eukaryota</taxon>
        <taxon>Fungi</taxon>
        <taxon>Dikarya</taxon>
        <taxon>Ascomycota</taxon>
        <taxon>Pezizomycotina</taxon>
        <taxon>Sordariomycetes</taxon>
        <taxon>Xylariomycetidae</taxon>
        <taxon>Amphisphaeriales</taxon>
        <taxon>Pseudomassariaceae</taxon>
        <taxon>Pseudomassariella</taxon>
    </lineage>
</organism>
<dbReference type="EMBL" id="MCFJ01000005">
    <property type="protein sequence ID" value="ORY66539.1"/>
    <property type="molecule type" value="Genomic_DNA"/>
</dbReference>
<sequence>MASTQALEHLSTQVILTKPIQSKISPRTKFSLFTKLPPEIQLMIWDQAHASSQQQPPPRRVRHLFRLAKWRPFYNSLDPATGKHMPFYSEQGIRTLHPQLANLFFPSLRHRFRIHANGVETDKSLVSVYSPGQYNDKMVLERRPFLWMSFDNDVFVFHDNWQNGFPGNFLRFVSGRVGLQQALTLQGIAPWFFKIQKLALVPWDTHKLDPFDTLALLSNSSLEVIYIIARRSPMCPYLPYLRQLIPANADGFAPHDDFRREHINRQFDELEADMMIQGWGVYIETGEIYRREPQKKCVCDLAANTAGLLRRELDEMFVRAGRMDIEIRIVVEWNPRQGEP</sequence>
<dbReference type="GeneID" id="63779930"/>
<evidence type="ECO:0000313" key="2">
    <source>
        <dbReference type="Proteomes" id="UP000193689"/>
    </source>
</evidence>
<reference evidence="1 2" key="1">
    <citation type="submission" date="2016-07" db="EMBL/GenBank/DDBJ databases">
        <title>Pervasive Adenine N6-methylation of Active Genes in Fungi.</title>
        <authorList>
            <consortium name="DOE Joint Genome Institute"/>
            <person name="Mondo S.J."/>
            <person name="Dannebaum R.O."/>
            <person name="Kuo R.C."/>
            <person name="Labutti K."/>
            <person name="Haridas S."/>
            <person name="Kuo A."/>
            <person name="Salamov A."/>
            <person name="Ahrendt S.R."/>
            <person name="Lipzen A."/>
            <person name="Sullivan W."/>
            <person name="Andreopoulos W.B."/>
            <person name="Clum A."/>
            <person name="Lindquist E."/>
            <person name="Daum C."/>
            <person name="Ramamoorthy G.K."/>
            <person name="Gryganskyi A."/>
            <person name="Culley D."/>
            <person name="Magnuson J.K."/>
            <person name="James T.Y."/>
            <person name="O'Malley M.A."/>
            <person name="Stajich J.E."/>
            <person name="Spatafora J.W."/>
            <person name="Visel A."/>
            <person name="Grigoriev I.V."/>
        </authorList>
    </citation>
    <scope>NUCLEOTIDE SEQUENCE [LARGE SCALE GENOMIC DNA]</scope>
    <source>
        <strain evidence="1 2">CBS 129021</strain>
    </source>
</reference>
<keyword evidence="2" id="KW-1185">Reference proteome</keyword>
<accession>A0A1Y2E4U1</accession>
<dbReference type="AlphaFoldDB" id="A0A1Y2E4U1"/>
<comment type="caution">
    <text evidence="1">The sequence shown here is derived from an EMBL/GenBank/DDBJ whole genome shotgun (WGS) entry which is preliminary data.</text>
</comment>
<name>A0A1Y2E4U1_9PEZI</name>
<evidence type="ECO:0000313" key="1">
    <source>
        <dbReference type="EMBL" id="ORY66539.1"/>
    </source>
</evidence>
<dbReference type="InParanoid" id="A0A1Y2E4U1"/>
<dbReference type="RefSeq" id="XP_040717503.1">
    <property type="nucleotide sequence ID" value="XM_040863718.1"/>
</dbReference>
<dbReference type="OrthoDB" id="4686136at2759"/>
<dbReference type="Proteomes" id="UP000193689">
    <property type="component" value="Unassembled WGS sequence"/>
</dbReference>